<dbReference type="RefSeq" id="WP_203747089.1">
    <property type="nucleotide sequence ID" value="NZ_BONF01000019.1"/>
</dbReference>
<comment type="caution">
    <text evidence="3">The sequence shown here is derived from an EMBL/GenBank/DDBJ whole genome shotgun (WGS) entry which is preliminary data.</text>
</comment>
<feature type="compositionally biased region" description="Low complexity" evidence="1">
    <location>
        <begin position="32"/>
        <end position="44"/>
    </location>
</feature>
<evidence type="ECO:0008006" key="5">
    <source>
        <dbReference type="Google" id="ProtNLM"/>
    </source>
</evidence>
<protein>
    <recommendedName>
        <fullName evidence="5">Lipoprotein</fullName>
    </recommendedName>
</protein>
<evidence type="ECO:0000313" key="4">
    <source>
        <dbReference type="Proteomes" id="UP000601223"/>
    </source>
</evidence>
<gene>
    <name evidence="3" type="ORF">Cba03nite_35630</name>
</gene>
<feature type="region of interest" description="Disordered" evidence="1">
    <location>
        <begin position="23"/>
        <end position="44"/>
    </location>
</feature>
<accession>A0A8J3JGH8</accession>
<sequence length="202" mass="20112">MTLRAPLAALVLATALATAACTGETPSATSPAPSGTTGATIAAADPPAAGDRDACLAGKWSADVDAMAKNVSKMGGMTNATGSGTGNLTLEFGDQMTITYDDVVFSLTMEISGSKAVGKNTVNGSATSTEYHAKDGKITGVMPGGKISTKTVVVLNGVETPTTTGGYDGNLDLSKGTLAYTCSGGTATLNNGFFAMPLKKIS</sequence>
<evidence type="ECO:0000256" key="2">
    <source>
        <dbReference type="SAM" id="SignalP"/>
    </source>
</evidence>
<keyword evidence="2" id="KW-0732">Signal</keyword>
<organism evidence="3 4">
    <name type="scientific">Catellatospora bangladeshensis</name>
    <dbReference type="NCBI Taxonomy" id="310355"/>
    <lineage>
        <taxon>Bacteria</taxon>
        <taxon>Bacillati</taxon>
        <taxon>Actinomycetota</taxon>
        <taxon>Actinomycetes</taxon>
        <taxon>Micromonosporales</taxon>
        <taxon>Micromonosporaceae</taxon>
        <taxon>Catellatospora</taxon>
    </lineage>
</organism>
<proteinExistence type="predicted"/>
<evidence type="ECO:0000313" key="3">
    <source>
        <dbReference type="EMBL" id="GIF82214.1"/>
    </source>
</evidence>
<dbReference type="Proteomes" id="UP000601223">
    <property type="component" value="Unassembled WGS sequence"/>
</dbReference>
<dbReference type="AlphaFoldDB" id="A0A8J3JGH8"/>
<keyword evidence="4" id="KW-1185">Reference proteome</keyword>
<name>A0A8J3JGH8_9ACTN</name>
<reference evidence="3 4" key="1">
    <citation type="submission" date="2021-01" db="EMBL/GenBank/DDBJ databases">
        <title>Whole genome shotgun sequence of Catellatospora bangladeshensis NBRC 107357.</title>
        <authorList>
            <person name="Komaki H."/>
            <person name="Tamura T."/>
        </authorList>
    </citation>
    <scope>NUCLEOTIDE SEQUENCE [LARGE SCALE GENOMIC DNA]</scope>
    <source>
        <strain evidence="3 4">NBRC 107357</strain>
    </source>
</reference>
<feature type="chain" id="PRO_5038962826" description="Lipoprotein" evidence="2">
    <location>
        <begin position="20"/>
        <end position="202"/>
    </location>
</feature>
<feature type="signal peptide" evidence="2">
    <location>
        <begin position="1"/>
        <end position="19"/>
    </location>
</feature>
<dbReference type="PROSITE" id="PS51257">
    <property type="entry name" value="PROKAR_LIPOPROTEIN"/>
    <property type="match status" value="1"/>
</dbReference>
<evidence type="ECO:0000256" key="1">
    <source>
        <dbReference type="SAM" id="MobiDB-lite"/>
    </source>
</evidence>
<dbReference type="EMBL" id="BONF01000019">
    <property type="protein sequence ID" value="GIF82214.1"/>
    <property type="molecule type" value="Genomic_DNA"/>
</dbReference>